<dbReference type="PANTHER" id="PTHR43570:SF16">
    <property type="entry name" value="ALDEHYDE DEHYDROGENASE TYPE III, ISOFORM Q"/>
    <property type="match status" value="1"/>
</dbReference>
<proteinExistence type="inferred from homology"/>
<evidence type="ECO:0000256" key="1">
    <source>
        <dbReference type="ARBA" id="ARBA00009986"/>
    </source>
</evidence>
<dbReference type="InterPro" id="IPR016161">
    <property type="entry name" value="Ald_DH/histidinol_DH"/>
</dbReference>
<dbReference type="SUPFAM" id="SSF53720">
    <property type="entry name" value="ALDH-like"/>
    <property type="match status" value="1"/>
</dbReference>
<keyword evidence="6" id="KW-1185">Reference proteome</keyword>
<name>A0A834I7P3_RHYFE</name>
<keyword evidence="3" id="KW-0812">Transmembrane</keyword>
<comment type="caution">
    <text evidence="5">The sequence shown here is derived from an EMBL/GenBank/DDBJ whole genome shotgun (WGS) entry which is preliminary data.</text>
</comment>
<dbReference type="InterPro" id="IPR015590">
    <property type="entry name" value="Aldehyde_DH_dom"/>
</dbReference>
<dbReference type="Gene3D" id="3.40.309.10">
    <property type="entry name" value="Aldehyde Dehydrogenase, Chain A, domain 2"/>
    <property type="match status" value="1"/>
</dbReference>
<dbReference type="EMBL" id="JAACXV010010128">
    <property type="protein sequence ID" value="KAF7275514.1"/>
    <property type="molecule type" value="Genomic_DNA"/>
</dbReference>
<evidence type="ECO:0000256" key="3">
    <source>
        <dbReference type="SAM" id="Phobius"/>
    </source>
</evidence>
<protein>
    <recommendedName>
        <fullName evidence="4">Aldehyde dehydrogenase domain-containing protein</fullName>
    </recommendedName>
</protein>
<keyword evidence="2" id="KW-0560">Oxidoreductase</keyword>
<dbReference type="PANTHER" id="PTHR43570">
    <property type="entry name" value="ALDEHYDE DEHYDROGENASE"/>
    <property type="match status" value="1"/>
</dbReference>
<dbReference type="GO" id="GO:0004029">
    <property type="term" value="F:aldehyde dehydrogenase (NAD+) activity"/>
    <property type="evidence" value="ECO:0007669"/>
    <property type="project" value="TreeGrafter"/>
</dbReference>
<dbReference type="AlphaFoldDB" id="A0A834I7P3"/>
<organism evidence="5 6">
    <name type="scientific">Rhynchophorus ferrugineus</name>
    <name type="common">Red palm weevil</name>
    <name type="synonym">Curculio ferrugineus</name>
    <dbReference type="NCBI Taxonomy" id="354439"/>
    <lineage>
        <taxon>Eukaryota</taxon>
        <taxon>Metazoa</taxon>
        <taxon>Ecdysozoa</taxon>
        <taxon>Arthropoda</taxon>
        <taxon>Hexapoda</taxon>
        <taxon>Insecta</taxon>
        <taxon>Pterygota</taxon>
        <taxon>Neoptera</taxon>
        <taxon>Endopterygota</taxon>
        <taxon>Coleoptera</taxon>
        <taxon>Polyphaga</taxon>
        <taxon>Cucujiformia</taxon>
        <taxon>Curculionidae</taxon>
        <taxon>Dryophthorinae</taxon>
        <taxon>Rhynchophorus</taxon>
    </lineage>
</organism>
<dbReference type="Pfam" id="PF00171">
    <property type="entry name" value="Aldedh"/>
    <property type="match status" value="1"/>
</dbReference>
<feature type="domain" description="Aldehyde dehydrogenase" evidence="4">
    <location>
        <begin position="2"/>
        <end position="204"/>
    </location>
</feature>
<dbReference type="InterPro" id="IPR016162">
    <property type="entry name" value="Ald_DH_N"/>
</dbReference>
<gene>
    <name evidence="5" type="ORF">GWI33_011641</name>
</gene>
<dbReference type="OrthoDB" id="440325at2759"/>
<evidence type="ECO:0000313" key="5">
    <source>
        <dbReference type="EMBL" id="KAF7275514.1"/>
    </source>
</evidence>
<dbReference type="GO" id="GO:0006081">
    <property type="term" value="P:aldehyde metabolic process"/>
    <property type="evidence" value="ECO:0007669"/>
    <property type="project" value="InterPro"/>
</dbReference>
<evidence type="ECO:0000256" key="2">
    <source>
        <dbReference type="ARBA" id="ARBA00023002"/>
    </source>
</evidence>
<comment type="similarity">
    <text evidence="1">Belongs to the aldehyde dehydrogenase family.</text>
</comment>
<dbReference type="GO" id="GO:0005737">
    <property type="term" value="C:cytoplasm"/>
    <property type="evidence" value="ECO:0007669"/>
    <property type="project" value="TreeGrafter"/>
</dbReference>
<sequence length="270" mass="30559">MHKATKRILWGRMLNSGQTCLAPDYLLCTREVQEKFLKEAKQIIEQFWGENPSKSESLSKIVSQKHFKRLHDFLKLEKVALGGQVNYQDCVIGPTILTDVSPHSLVMEEEIFGPILPIINIKDPEEAIDFINSREKPLAIYLFSDNKKTQNMFLTKTSSGGLTINDTISHIGVENLPFGGVGDSGIGSYHGKYGFDTFTHKKAVLIKNFSGVTEMTLKLRYPPYSEKKTTLLTTVIKKRRGISMKYVPNFLIFVLGMGLSLLLEYFFDII</sequence>
<keyword evidence="3" id="KW-0472">Membrane</keyword>
<dbReference type="Proteomes" id="UP000625711">
    <property type="component" value="Unassembled WGS sequence"/>
</dbReference>
<reference evidence="5" key="1">
    <citation type="submission" date="2020-08" db="EMBL/GenBank/DDBJ databases">
        <title>Genome sequencing and assembly of the red palm weevil Rhynchophorus ferrugineus.</title>
        <authorList>
            <person name="Dias G.B."/>
            <person name="Bergman C.M."/>
            <person name="Manee M."/>
        </authorList>
    </citation>
    <scope>NUCLEOTIDE SEQUENCE</scope>
    <source>
        <strain evidence="5">AA-2017</strain>
        <tissue evidence="5">Whole larva</tissue>
    </source>
</reference>
<dbReference type="Gene3D" id="3.40.605.10">
    <property type="entry name" value="Aldehyde Dehydrogenase, Chain A, domain 1"/>
    <property type="match status" value="1"/>
</dbReference>
<dbReference type="InterPro" id="IPR016163">
    <property type="entry name" value="Ald_DH_C"/>
</dbReference>
<evidence type="ECO:0000313" key="6">
    <source>
        <dbReference type="Proteomes" id="UP000625711"/>
    </source>
</evidence>
<accession>A0A834I7P3</accession>
<dbReference type="FunFam" id="3.40.309.10:FF:000003">
    <property type="entry name" value="Aldehyde dehydrogenase"/>
    <property type="match status" value="1"/>
</dbReference>
<keyword evidence="3" id="KW-1133">Transmembrane helix</keyword>
<evidence type="ECO:0000259" key="4">
    <source>
        <dbReference type="Pfam" id="PF00171"/>
    </source>
</evidence>
<dbReference type="InterPro" id="IPR012394">
    <property type="entry name" value="Aldehyde_DH_NAD(P)"/>
</dbReference>
<feature type="transmembrane region" description="Helical" evidence="3">
    <location>
        <begin position="246"/>
        <end position="267"/>
    </location>
</feature>